<comment type="cofactor">
    <cofactor evidence="1">
        <name>Mg(2+)</name>
        <dbReference type="ChEBI" id="CHEBI:18420"/>
    </cofactor>
</comment>
<comment type="caution">
    <text evidence="12">The sequence shown here is derived from an EMBL/GenBank/DDBJ whole genome shotgun (WGS) entry which is preliminary data.</text>
</comment>
<evidence type="ECO:0000256" key="1">
    <source>
        <dbReference type="ARBA" id="ARBA00001946"/>
    </source>
</evidence>
<dbReference type="AlphaFoldDB" id="A0A7K0CHD1"/>
<dbReference type="InterPro" id="IPR011870">
    <property type="entry name" value="LysX_arch"/>
</dbReference>
<evidence type="ECO:0000256" key="10">
    <source>
        <dbReference type="PROSITE-ProRule" id="PRU00409"/>
    </source>
</evidence>
<dbReference type="InterPro" id="IPR016185">
    <property type="entry name" value="PreATP-grasp_dom_sf"/>
</dbReference>
<dbReference type="GO" id="GO:0005737">
    <property type="term" value="C:cytoplasm"/>
    <property type="evidence" value="ECO:0007669"/>
    <property type="project" value="TreeGrafter"/>
</dbReference>
<gene>
    <name evidence="12" type="primary">lysX</name>
    <name evidence="12" type="ORF">SRB5_30070</name>
</gene>
<reference evidence="12 13" key="1">
    <citation type="submission" date="2019-10" db="EMBL/GenBank/DDBJ databases">
        <title>Streptomyces smaragdinus sp. nov. and Streptomyces fabii sp. nov., isolated from the gut of fungus growing-termite Macrotermes natalensis.</title>
        <authorList>
            <person name="Schwitalla J."/>
            <person name="Benndorf R."/>
            <person name="Martin K."/>
            <person name="De Beer W."/>
            <person name="Kaster A.-K."/>
            <person name="Vollmers J."/>
            <person name="Poulsen M."/>
            <person name="Beemelmanns C."/>
        </authorList>
    </citation>
    <scope>NUCLEOTIDE SEQUENCE [LARGE SCALE GENOMIC DNA]</scope>
    <source>
        <strain evidence="12 13">RB5</strain>
    </source>
</reference>
<evidence type="ECO:0000259" key="11">
    <source>
        <dbReference type="PROSITE" id="PS50975"/>
    </source>
</evidence>
<name>A0A7K0CHD1_9ACTN</name>
<dbReference type="NCBIfam" id="TIGR02144">
    <property type="entry name" value="LysX_arch"/>
    <property type="match status" value="1"/>
</dbReference>
<evidence type="ECO:0000313" key="12">
    <source>
        <dbReference type="EMBL" id="MQY12868.1"/>
    </source>
</evidence>
<dbReference type="Pfam" id="PF22626">
    <property type="entry name" value="LysX_preATP_grasp"/>
    <property type="match status" value="1"/>
</dbReference>
<accession>A0A7K0CHD1</accession>
<evidence type="ECO:0000256" key="7">
    <source>
        <dbReference type="ARBA" id="ARBA00022840"/>
    </source>
</evidence>
<keyword evidence="8" id="KW-0460">Magnesium</keyword>
<keyword evidence="4" id="KW-0028">Amino-acid biosynthesis</keyword>
<dbReference type="EMBL" id="WEGJ01000009">
    <property type="protein sequence ID" value="MQY12868.1"/>
    <property type="molecule type" value="Genomic_DNA"/>
</dbReference>
<keyword evidence="5" id="KW-0479">Metal-binding</keyword>
<evidence type="ECO:0000256" key="5">
    <source>
        <dbReference type="ARBA" id="ARBA00022723"/>
    </source>
</evidence>
<comment type="pathway">
    <text evidence="9">Amino-acid biosynthesis.</text>
</comment>
<dbReference type="InterPro" id="IPR013651">
    <property type="entry name" value="ATP-grasp_RimK-type"/>
</dbReference>
<dbReference type="EC" id="6.3.2.43" evidence="12"/>
<evidence type="ECO:0000256" key="3">
    <source>
        <dbReference type="ARBA" id="ARBA00022598"/>
    </source>
</evidence>
<keyword evidence="3 12" id="KW-0436">Ligase</keyword>
<proteinExistence type="inferred from homology"/>
<protein>
    <submittedName>
        <fullName evidence="12">Alpha-aminoadipate--LysW ligase LysX</fullName>
        <ecNumber evidence="12">6.3.2.43</ecNumber>
    </submittedName>
</protein>
<dbReference type="GO" id="GO:0005524">
    <property type="term" value="F:ATP binding"/>
    <property type="evidence" value="ECO:0007669"/>
    <property type="project" value="UniProtKB-UniRule"/>
</dbReference>
<dbReference type="PROSITE" id="PS50975">
    <property type="entry name" value="ATP_GRASP"/>
    <property type="match status" value="1"/>
</dbReference>
<keyword evidence="7 10" id="KW-0067">ATP-binding</keyword>
<feature type="domain" description="ATP-grasp" evidence="11">
    <location>
        <begin position="101"/>
        <end position="287"/>
    </location>
</feature>
<dbReference type="Gene3D" id="3.30.470.20">
    <property type="entry name" value="ATP-grasp fold, B domain"/>
    <property type="match status" value="1"/>
</dbReference>
<dbReference type="GO" id="GO:0046872">
    <property type="term" value="F:metal ion binding"/>
    <property type="evidence" value="ECO:0007669"/>
    <property type="project" value="UniProtKB-KW"/>
</dbReference>
<dbReference type="RefSeq" id="WP_323377935.1">
    <property type="nucleotide sequence ID" value="NZ_WEGJ01000009.1"/>
</dbReference>
<dbReference type="PANTHER" id="PTHR21621">
    <property type="entry name" value="RIBOSOMAL PROTEIN S6 MODIFICATION PROTEIN"/>
    <property type="match status" value="1"/>
</dbReference>
<dbReference type="InterPro" id="IPR054562">
    <property type="entry name" value="LysX/ArgX_preATP_grasp"/>
</dbReference>
<dbReference type="Gene3D" id="3.40.50.20">
    <property type="match status" value="1"/>
</dbReference>
<evidence type="ECO:0000256" key="2">
    <source>
        <dbReference type="ARBA" id="ARBA00006239"/>
    </source>
</evidence>
<dbReference type="Pfam" id="PF08443">
    <property type="entry name" value="RimK"/>
    <property type="match status" value="1"/>
</dbReference>
<dbReference type="GO" id="GO:0016879">
    <property type="term" value="F:ligase activity, forming carbon-nitrogen bonds"/>
    <property type="evidence" value="ECO:0007669"/>
    <property type="project" value="TreeGrafter"/>
</dbReference>
<evidence type="ECO:0000256" key="8">
    <source>
        <dbReference type="ARBA" id="ARBA00022842"/>
    </source>
</evidence>
<evidence type="ECO:0000256" key="4">
    <source>
        <dbReference type="ARBA" id="ARBA00022605"/>
    </source>
</evidence>
<dbReference type="InterPro" id="IPR004666">
    <property type="entry name" value="Rp_bS6_RimK/Lys_biosynth_LsyX"/>
</dbReference>
<dbReference type="Gene3D" id="3.30.1490.20">
    <property type="entry name" value="ATP-grasp fold, A domain"/>
    <property type="match status" value="1"/>
</dbReference>
<keyword evidence="13" id="KW-1185">Reference proteome</keyword>
<evidence type="ECO:0000256" key="6">
    <source>
        <dbReference type="ARBA" id="ARBA00022741"/>
    </source>
</evidence>
<keyword evidence="6 10" id="KW-0547">Nucleotide-binding</keyword>
<dbReference type="PANTHER" id="PTHR21621:SF0">
    <property type="entry name" value="BETA-CITRYLGLUTAMATE SYNTHASE B-RELATED"/>
    <property type="match status" value="1"/>
</dbReference>
<dbReference type="InterPro" id="IPR011761">
    <property type="entry name" value="ATP-grasp"/>
</dbReference>
<dbReference type="Proteomes" id="UP000466345">
    <property type="component" value="Unassembled WGS sequence"/>
</dbReference>
<sequence length="295" mass="31553">MTPATRPADAAPFGVLASRLRTDEKRVLEALERRRMPYEFVDSRALWRDLADTTARWPVVLNREIGHTRALYAARALEAAGCTVLNSARAIELCGDKYLTSVALRDAGLPTPRTALALTPQAALDALEAIGYPAVIKPLTGSWGRLVAKLPDAESAATVLEYVAALPSPASHLVYAQELVDKPDRDIRVIVVGDEPVGAVYRRSSDWRTNVARGAETLRCEVTDDIAKLAVTAAQCVGADIAGVDLIEDAAGQLMVLEVNHGVEFSGFRRALGDDAPVADRIVDLLAARSASCSG</sequence>
<organism evidence="12 13">
    <name type="scientific">Streptomyces smaragdinus</name>
    <dbReference type="NCBI Taxonomy" id="2585196"/>
    <lineage>
        <taxon>Bacteria</taxon>
        <taxon>Bacillati</taxon>
        <taxon>Actinomycetota</taxon>
        <taxon>Actinomycetes</taxon>
        <taxon>Kitasatosporales</taxon>
        <taxon>Streptomycetaceae</taxon>
        <taxon>Streptomyces</taxon>
    </lineage>
</organism>
<dbReference type="GO" id="GO:0009085">
    <property type="term" value="P:lysine biosynthetic process"/>
    <property type="evidence" value="ECO:0007669"/>
    <property type="project" value="InterPro"/>
</dbReference>
<dbReference type="NCBIfam" id="TIGR00768">
    <property type="entry name" value="rimK_fam"/>
    <property type="match status" value="1"/>
</dbReference>
<dbReference type="SUPFAM" id="SSF52440">
    <property type="entry name" value="PreATP-grasp domain"/>
    <property type="match status" value="1"/>
</dbReference>
<dbReference type="SUPFAM" id="SSF56059">
    <property type="entry name" value="Glutathione synthetase ATP-binding domain-like"/>
    <property type="match status" value="1"/>
</dbReference>
<dbReference type="InterPro" id="IPR013815">
    <property type="entry name" value="ATP_grasp_subdomain_1"/>
</dbReference>
<evidence type="ECO:0000313" key="13">
    <source>
        <dbReference type="Proteomes" id="UP000466345"/>
    </source>
</evidence>
<evidence type="ECO:0000256" key="9">
    <source>
        <dbReference type="ARBA" id="ARBA00029440"/>
    </source>
</evidence>
<comment type="similarity">
    <text evidence="2">Belongs to the RimK family. LysX subfamily.</text>
</comment>